<dbReference type="GeneID" id="8586399"/>
<dbReference type="OMA" id="MACIANQ"/>
<dbReference type="FunCoup" id="A8XJL6">
    <property type="interactions" value="206"/>
</dbReference>
<reference evidence="7 8" key="2">
    <citation type="journal article" date="2011" name="PLoS Genet.">
        <title>Caenorhabditis briggsae recombinant inbred line genotypes reveal inter-strain incompatibility and the evolution of recombination.</title>
        <authorList>
            <person name="Ross J.A."/>
            <person name="Koboldt D.C."/>
            <person name="Staisch J.E."/>
            <person name="Chamberlin H.M."/>
            <person name="Gupta B.P."/>
            <person name="Miller R.D."/>
            <person name="Baird S.E."/>
            <person name="Haag E.S."/>
        </authorList>
    </citation>
    <scope>NUCLEOTIDE SEQUENCE [LARGE SCALE GENOMIC DNA]</scope>
    <source>
        <strain evidence="7 8">AF16</strain>
    </source>
</reference>
<dbReference type="InterPro" id="IPR039934">
    <property type="entry name" value="C2CD2/C2CD2L"/>
</dbReference>
<dbReference type="Gene3D" id="3.30.60.20">
    <property type="match status" value="1"/>
</dbReference>
<evidence type="ECO:0000313" key="8">
    <source>
        <dbReference type="Proteomes" id="UP000008549"/>
    </source>
</evidence>
<dbReference type="Pfam" id="PF00130">
    <property type="entry name" value="C1_1"/>
    <property type="match status" value="1"/>
</dbReference>
<dbReference type="EMBL" id="HE600983">
    <property type="protein sequence ID" value="CAP32842.2"/>
    <property type="molecule type" value="Genomic_DNA"/>
</dbReference>
<dbReference type="AlphaFoldDB" id="A8XJL6"/>
<evidence type="ECO:0000313" key="9">
    <source>
        <dbReference type="WormBase" id="CBG14248"/>
    </source>
</evidence>
<organism evidence="7 8">
    <name type="scientific">Caenorhabditis briggsae</name>
    <dbReference type="NCBI Taxonomy" id="6238"/>
    <lineage>
        <taxon>Eukaryota</taxon>
        <taxon>Metazoa</taxon>
        <taxon>Ecdysozoa</taxon>
        <taxon>Nematoda</taxon>
        <taxon>Chromadorea</taxon>
        <taxon>Rhabditida</taxon>
        <taxon>Rhabditina</taxon>
        <taxon>Rhabditomorpha</taxon>
        <taxon>Rhabditoidea</taxon>
        <taxon>Rhabditidae</taxon>
        <taxon>Peloderinae</taxon>
        <taxon>Caenorhabditis</taxon>
    </lineage>
</organism>
<feature type="transmembrane region" description="Helical" evidence="4">
    <location>
        <begin position="51"/>
        <end position="72"/>
    </location>
</feature>
<dbReference type="SUPFAM" id="SSF57889">
    <property type="entry name" value="Cysteine-rich domain"/>
    <property type="match status" value="1"/>
</dbReference>
<dbReference type="PROSITE" id="PS50004">
    <property type="entry name" value="C2"/>
    <property type="match status" value="1"/>
</dbReference>
<gene>
    <name evidence="7 9" type="ORF">CBG14248</name>
    <name evidence="7" type="ORF">CBG_14248</name>
</gene>
<dbReference type="PROSITE" id="PS50081">
    <property type="entry name" value="ZF_DAG_PE_2"/>
    <property type="match status" value="1"/>
</dbReference>
<evidence type="ECO:0000256" key="1">
    <source>
        <dbReference type="ARBA" id="ARBA00022723"/>
    </source>
</evidence>
<name>A8XJL6_CAEBR</name>
<dbReference type="SMART" id="SM00239">
    <property type="entry name" value="C2"/>
    <property type="match status" value="1"/>
</dbReference>
<evidence type="ECO:0000259" key="6">
    <source>
        <dbReference type="PROSITE" id="PS50081"/>
    </source>
</evidence>
<dbReference type="Gene3D" id="2.60.40.150">
    <property type="entry name" value="C2 domain"/>
    <property type="match status" value="1"/>
</dbReference>
<sequence length="910" mass="103093">MMSEERLEALLKSAKLRAKQLQQKCISTYQYAIQLYTDAIESETFATYGQLILPIAVMVSVVLTILICSVIWKLLYYINFLQGLMLWVILSWGLVAVLCYFALNHLGNTTGDAANTSSTFGGLNAGKGANGVTHSSSGEWSNEIVSWLYSNFHKVPAPMDAWIKSLNEAAKKVTSPTKCEVLFEGFGDHSDVSQPPKISNVRVEHGPRDHLTVRSNIHLPCVKLRLVSSQRTPERMIVSNYDVSIVDLRGEVECRMACIANQLYLMGCFSGRPEMDIELRNTDPSAQYQVSTPMVEESIRRCLLSAVTNINLSEEMPEERNTFADTFSRTIYNPPTHSPAGTMRNSYNNYDQQQNLHVDSYNNHSNHRSNSPSGDVPEMFKKLNESHVSFTETFLNRFFGFQLISPSYNSNSIPNKMRIKVIKANRLGKEVSQPFVNVEMDEPAQKYSTTKGINANPYWEETFDFDLTPATEEILFEIYEGNDKFHINDDEGFLGLAIVNFEEIRRSGETVHSLKLQGRPYRKDAISGDLTVQFDFYYDPNLLTAGKLTDTVKVTNPNGSEFRETLTTHRRPIYDPHDNFDGHEPIIPSKTTTVTVKTVSQTLKEKPTIQSVHGSLENAIDPATQKIIEQQLKNDPKTRELEAKLQSVAQSMSASSTLDRPSKNGNNGQSYRDHTAPPEFHEELDVRQSRDKNKKAPTEKRDRSFFGELRDRLSGRRGRSQKRSKSVDLENNQMLEEAVSLPPSRDPSRTRYTVSTNDKYRETHSVGGRSGESTKSLYQHSTLILELDHEKQPKYFLIPPAMLNEPAAARLMRKGKKLHIYNDHTFVAVKVKGCSGATCNVCQQRIRSSFSKQAYQCRDCKMVCHKTCHYKTDAFCTQSTVSKLQIAKDVDWAHYLSHYQLEEFISSEGL</sequence>
<dbReference type="PANTHER" id="PTHR21119:SF5">
    <property type="entry name" value="C2 DOMAIN-CONTAINING PROTEIN"/>
    <property type="match status" value="1"/>
</dbReference>
<evidence type="ECO:0000259" key="5">
    <source>
        <dbReference type="PROSITE" id="PS50004"/>
    </source>
</evidence>
<dbReference type="CTD" id="8586399"/>
<accession>A8XJL6</accession>
<dbReference type="Proteomes" id="UP000008549">
    <property type="component" value="Unassembled WGS sequence"/>
</dbReference>
<proteinExistence type="predicted"/>
<dbReference type="CDD" id="cd20831">
    <property type="entry name" value="C1_dGM13116p-like"/>
    <property type="match status" value="1"/>
</dbReference>
<dbReference type="HOGENOM" id="CLU_016790_1_0_1"/>
<dbReference type="InterPro" id="IPR046349">
    <property type="entry name" value="C1-like_sf"/>
</dbReference>
<dbReference type="InParanoid" id="A8XJL6"/>
<dbReference type="PANTHER" id="PTHR21119">
    <property type="entry name" value="C2 DOMAIN-CONTAINING PROTEIN"/>
    <property type="match status" value="1"/>
</dbReference>
<feature type="compositionally biased region" description="Basic and acidic residues" evidence="3">
    <location>
        <begin position="671"/>
        <end position="714"/>
    </location>
</feature>
<feature type="transmembrane region" description="Helical" evidence="4">
    <location>
        <begin position="84"/>
        <end position="103"/>
    </location>
</feature>
<dbReference type="KEGG" id="cbr:CBG_14248"/>
<dbReference type="InterPro" id="IPR002219">
    <property type="entry name" value="PKC_DAG/PE"/>
</dbReference>
<dbReference type="RefSeq" id="XP_045095373.1">
    <property type="nucleotide sequence ID" value="XM_045239502.1"/>
</dbReference>
<reference evidence="7 8" key="1">
    <citation type="journal article" date="2003" name="PLoS Biol.">
        <title>The genome sequence of Caenorhabditis briggsae: a platform for comparative genomics.</title>
        <authorList>
            <person name="Stein L.D."/>
            <person name="Bao Z."/>
            <person name="Blasiar D."/>
            <person name="Blumenthal T."/>
            <person name="Brent M.R."/>
            <person name="Chen N."/>
            <person name="Chinwalla A."/>
            <person name="Clarke L."/>
            <person name="Clee C."/>
            <person name="Coghlan A."/>
            <person name="Coulson A."/>
            <person name="D'Eustachio P."/>
            <person name="Fitch D.H."/>
            <person name="Fulton L.A."/>
            <person name="Fulton R.E."/>
            <person name="Griffiths-Jones S."/>
            <person name="Harris T.W."/>
            <person name="Hillier L.W."/>
            <person name="Kamath R."/>
            <person name="Kuwabara P.E."/>
            <person name="Mardis E.R."/>
            <person name="Marra M.A."/>
            <person name="Miner T.L."/>
            <person name="Minx P."/>
            <person name="Mullikin J.C."/>
            <person name="Plumb R.W."/>
            <person name="Rogers J."/>
            <person name="Schein J.E."/>
            <person name="Sohrmann M."/>
            <person name="Spieth J."/>
            <person name="Stajich J.E."/>
            <person name="Wei C."/>
            <person name="Willey D."/>
            <person name="Wilson R.K."/>
            <person name="Durbin R."/>
            <person name="Waterston R.H."/>
        </authorList>
    </citation>
    <scope>NUCLEOTIDE SEQUENCE [LARGE SCALE GENOMIC DNA]</scope>
    <source>
        <strain evidence="7 8">AF16</strain>
    </source>
</reference>
<dbReference type="Pfam" id="PF00168">
    <property type="entry name" value="C2"/>
    <property type="match status" value="1"/>
</dbReference>
<keyword evidence="1" id="KW-0479">Metal-binding</keyword>
<dbReference type="WormBase" id="CBG14248">
    <property type="protein sequence ID" value="CBP39757"/>
    <property type="gene ID" value="WBGene00034812"/>
</dbReference>
<evidence type="ECO:0000256" key="4">
    <source>
        <dbReference type="SAM" id="Phobius"/>
    </source>
</evidence>
<keyword evidence="8" id="KW-1185">Reference proteome</keyword>
<feature type="domain" description="C2" evidence="5">
    <location>
        <begin position="398"/>
        <end position="514"/>
    </location>
</feature>
<protein>
    <submittedName>
        <fullName evidence="7">Protein CBG14248</fullName>
    </submittedName>
</protein>
<feature type="compositionally biased region" description="Basic residues" evidence="3">
    <location>
        <begin position="715"/>
        <end position="724"/>
    </location>
</feature>
<evidence type="ECO:0000256" key="3">
    <source>
        <dbReference type="SAM" id="MobiDB-lite"/>
    </source>
</evidence>
<dbReference type="eggNOG" id="ENOG502QV5U">
    <property type="taxonomic scope" value="Eukaryota"/>
</dbReference>
<evidence type="ECO:0000313" key="7">
    <source>
        <dbReference type="EMBL" id="CAP32842.2"/>
    </source>
</evidence>
<feature type="compositionally biased region" description="Polar residues" evidence="3">
    <location>
        <begin position="647"/>
        <end position="670"/>
    </location>
</feature>
<dbReference type="GO" id="GO:0046872">
    <property type="term" value="F:metal ion binding"/>
    <property type="evidence" value="ECO:0007669"/>
    <property type="project" value="UniProtKB-KW"/>
</dbReference>
<dbReference type="STRING" id="6238.A8XJL6"/>
<dbReference type="SMART" id="SM00109">
    <property type="entry name" value="C1"/>
    <property type="match status" value="1"/>
</dbReference>
<keyword evidence="4" id="KW-0812">Transmembrane</keyword>
<dbReference type="InterPro" id="IPR000008">
    <property type="entry name" value="C2_dom"/>
</dbReference>
<dbReference type="InterPro" id="IPR035892">
    <property type="entry name" value="C2_domain_sf"/>
</dbReference>
<feature type="region of interest" description="Disordered" evidence="3">
    <location>
        <begin position="645"/>
        <end position="752"/>
    </location>
</feature>
<keyword evidence="4" id="KW-1133">Transmembrane helix</keyword>
<dbReference type="SUPFAM" id="SSF49562">
    <property type="entry name" value="C2 domain (Calcium/lipid-binding domain, CaLB)"/>
    <property type="match status" value="1"/>
</dbReference>
<keyword evidence="4" id="KW-0472">Membrane</keyword>
<feature type="domain" description="Phorbol-ester/DAG-type" evidence="6">
    <location>
        <begin position="823"/>
        <end position="876"/>
    </location>
</feature>
<evidence type="ECO:0000256" key="2">
    <source>
        <dbReference type="ARBA" id="ARBA00022833"/>
    </source>
</evidence>
<keyword evidence="2" id="KW-0862">Zinc</keyword>